<gene>
    <name evidence="1" type="ORF">CCS01_28325</name>
</gene>
<evidence type="ECO:0008006" key="3">
    <source>
        <dbReference type="Google" id="ProtNLM"/>
    </source>
</evidence>
<dbReference type="EMBL" id="NHRY01000263">
    <property type="protein sequence ID" value="PPQ27047.1"/>
    <property type="molecule type" value="Genomic_DNA"/>
</dbReference>
<evidence type="ECO:0000313" key="1">
    <source>
        <dbReference type="EMBL" id="PPQ27047.1"/>
    </source>
</evidence>
<name>A0A2S6MXF8_RHOGL</name>
<dbReference type="AlphaFoldDB" id="A0A2S6MXF8"/>
<sequence>MPKKIIWTEGQDTQIRRLRTEGASWDVIALTLGLARWTVIERGRVIGVARPPANAVATLDESDRLPLPAGHSGSWDVITRGTVLEGVPFRIPQTIR</sequence>
<accession>A0A2S6MXF8</accession>
<protein>
    <recommendedName>
        <fullName evidence="3">AsnC family protein</fullName>
    </recommendedName>
</protein>
<organism evidence="1 2">
    <name type="scientific">Rhodopila globiformis</name>
    <name type="common">Rhodopseudomonas globiformis</name>
    <dbReference type="NCBI Taxonomy" id="1071"/>
    <lineage>
        <taxon>Bacteria</taxon>
        <taxon>Pseudomonadati</taxon>
        <taxon>Pseudomonadota</taxon>
        <taxon>Alphaproteobacteria</taxon>
        <taxon>Acetobacterales</taxon>
        <taxon>Acetobacteraceae</taxon>
        <taxon>Rhodopila</taxon>
    </lineage>
</organism>
<dbReference type="Proteomes" id="UP000239724">
    <property type="component" value="Unassembled WGS sequence"/>
</dbReference>
<evidence type="ECO:0000313" key="2">
    <source>
        <dbReference type="Proteomes" id="UP000239724"/>
    </source>
</evidence>
<dbReference type="RefSeq" id="WP_104522186.1">
    <property type="nucleotide sequence ID" value="NZ_NHRY01000263.1"/>
</dbReference>
<proteinExistence type="predicted"/>
<keyword evidence="2" id="KW-1185">Reference proteome</keyword>
<reference evidence="1 2" key="1">
    <citation type="journal article" date="2018" name="Arch. Microbiol.">
        <title>New insights into the metabolic potential of the phototrophic purple bacterium Rhodopila globiformis DSM 161(T) from its draft genome sequence and evidence for a vanadium-dependent nitrogenase.</title>
        <authorList>
            <person name="Imhoff J.F."/>
            <person name="Rahn T."/>
            <person name="Kunzel S."/>
            <person name="Neulinger S.C."/>
        </authorList>
    </citation>
    <scope>NUCLEOTIDE SEQUENCE [LARGE SCALE GENOMIC DNA]</scope>
    <source>
        <strain evidence="1 2">DSM 161</strain>
    </source>
</reference>
<dbReference type="OrthoDB" id="7273706at2"/>
<comment type="caution">
    <text evidence="1">The sequence shown here is derived from an EMBL/GenBank/DDBJ whole genome shotgun (WGS) entry which is preliminary data.</text>
</comment>